<organism evidence="1 2">
    <name type="scientific">Malus domestica</name>
    <name type="common">Apple</name>
    <name type="synonym">Pyrus malus</name>
    <dbReference type="NCBI Taxonomy" id="3750"/>
    <lineage>
        <taxon>Eukaryota</taxon>
        <taxon>Viridiplantae</taxon>
        <taxon>Streptophyta</taxon>
        <taxon>Embryophyta</taxon>
        <taxon>Tracheophyta</taxon>
        <taxon>Spermatophyta</taxon>
        <taxon>Magnoliopsida</taxon>
        <taxon>eudicotyledons</taxon>
        <taxon>Gunneridae</taxon>
        <taxon>Pentapetalae</taxon>
        <taxon>rosids</taxon>
        <taxon>fabids</taxon>
        <taxon>Rosales</taxon>
        <taxon>Rosaceae</taxon>
        <taxon>Amygdaloideae</taxon>
        <taxon>Maleae</taxon>
        <taxon>Malus</taxon>
    </lineage>
</organism>
<accession>A0A498IT55</accession>
<evidence type="ECO:0000313" key="1">
    <source>
        <dbReference type="EMBL" id="RXH84503.1"/>
    </source>
</evidence>
<keyword evidence="2" id="KW-1185">Reference proteome</keyword>
<evidence type="ECO:0000313" key="2">
    <source>
        <dbReference type="Proteomes" id="UP000290289"/>
    </source>
</evidence>
<dbReference type="AlphaFoldDB" id="A0A498IT55"/>
<name>A0A498IT55_MALDO</name>
<protein>
    <submittedName>
        <fullName evidence="1">Uncharacterized protein</fullName>
    </submittedName>
</protein>
<dbReference type="Proteomes" id="UP000290289">
    <property type="component" value="Chromosome 11"/>
</dbReference>
<gene>
    <name evidence="1" type="ORF">DVH24_032787</name>
</gene>
<dbReference type="EMBL" id="RDQH01000337">
    <property type="protein sequence ID" value="RXH84503.1"/>
    <property type="molecule type" value="Genomic_DNA"/>
</dbReference>
<dbReference type="STRING" id="3750.A0A498IT55"/>
<sequence length="162" mass="18778">MKRTGLQQSKGVDADAKRYLEQIRTARRGVGVCLKRRKAGLRQRKKDDDDPEAKVSKSHLPDWLTNFHRDLMAGEVMGDVVHTIMAPIERAKFLSRRATWPFLAADGRQGDGRLHRPDDQGRRHHVSLERQWQQRPSLLPFRRSQFFPQVFVAKNGFDLPLD</sequence>
<proteinExistence type="predicted"/>
<reference evidence="1 2" key="1">
    <citation type="submission" date="2018-10" db="EMBL/GenBank/DDBJ databases">
        <title>A high-quality apple genome assembly.</title>
        <authorList>
            <person name="Hu J."/>
        </authorList>
    </citation>
    <scope>NUCLEOTIDE SEQUENCE [LARGE SCALE GENOMIC DNA]</scope>
    <source>
        <strain evidence="2">cv. HFTH1</strain>
        <tissue evidence="1">Young leaf</tissue>
    </source>
</reference>
<comment type="caution">
    <text evidence="1">The sequence shown here is derived from an EMBL/GenBank/DDBJ whole genome shotgun (WGS) entry which is preliminary data.</text>
</comment>